<accession>A0A8S5SLH2</accession>
<name>A0A8S5SLH2_9CAUD</name>
<evidence type="ECO:0000313" key="1">
    <source>
        <dbReference type="EMBL" id="DAF51857.1"/>
    </source>
</evidence>
<sequence>MLVKDLINKLKQVNENNEVVIVDNYNNLFSKIEVLIAKNGKDKTKELIVIDVDF</sequence>
<proteinExistence type="predicted"/>
<protein>
    <submittedName>
        <fullName evidence="1">Uncharacterized protein</fullName>
    </submittedName>
</protein>
<organism evidence="1">
    <name type="scientific">Podoviridae sp. ctf5T2</name>
    <dbReference type="NCBI Taxonomy" id="2827743"/>
    <lineage>
        <taxon>Viruses</taxon>
        <taxon>Duplodnaviria</taxon>
        <taxon>Heunggongvirae</taxon>
        <taxon>Uroviricota</taxon>
        <taxon>Caudoviricetes</taxon>
    </lineage>
</organism>
<reference evidence="1" key="1">
    <citation type="journal article" date="2021" name="Proc. Natl. Acad. Sci. U.S.A.">
        <title>A Catalog of Tens of Thousands of Viruses from Human Metagenomes Reveals Hidden Associations with Chronic Diseases.</title>
        <authorList>
            <person name="Tisza M.J."/>
            <person name="Buck C.B."/>
        </authorList>
    </citation>
    <scope>NUCLEOTIDE SEQUENCE</scope>
    <source>
        <strain evidence="1">Ctf5T2</strain>
    </source>
</reference>
<dbReference type="EMBL" id="BK032623">
    <property type="protein sequence ID" value="DAF51857.1"/>
    <property type="molecule type" value="Genomic_DNA"/>
</dbReference>